<evidence type="ECO:0008006" key="3">
    <source>
        <dbReference type="Google" id="ProtNLM"/>
    </source>
</evidence>
<gene>
    <name evidence="1" type="ORF">QLS97_05800</name>
</gene>
<name>A0AAW6THP9_9FLAO</name>
<dbReference type="Gene3D" id="3.10.450.360">
    <property type="match status" value="1"/>
</dbReference>
<accession>A0AAW6THP9</accession>
<reference evidence="1 2" key="1">
    <citation type="submission" date="2023-04" db="EMBL/GenBank/DDBJ databases">
        <title>Two novel species of Flavobacterium.</title>
        <authorList>
            <person name="Liu Q."/>
            <person name="Xin Y.-H."/>
        </authorList>
    </citation>
    <scope>NUCLEOTIDE SEQUENCE [LARGE SCALE GENOMIC DNA]</scope>
    <source>
        <strain evidence="1 2">LB2P87</strain>
    </source>
</reference>
<proteinExistence type="predicted"/>
<protein>
    <recommendedName>
        <fullName evidence="3">Nicotinate-nucleotide adenylyltransferase</fullName>
    </recommendedName>
</protein>
<dbReference type="RefSeq" id="WP_282714886.1">
    <property type="nucleotide sequence ID" value="NZ_JASCRY010000001.1"/>
</dbReference>
<sequence length="177" mass="20275">MKSYIIILFFLGISTLSYSQDKEVNSGQGNIKMENLPGVVIKSAGKDFSIYLPDRNPDKSVRALEEKFIAYDLGRDYEGFENYLVIMETSKGTLTATYNENGKLTSVIENYKNIKLPNSVIYSIYKTYPGWQIINDKYLYSQKEGDIIKKEYNLKIKKGNEVRKLIVKPDGEIVKTN</sequence>
<dbReference type="SUPFAM" id="SSF160574">
    <property type="entry name" value="BT0923-like"/>
    <property type="match status" value="1"/>
</dbReference>
<evidence type="ECO:0000313" key="1">
    <source>
        <dbReference type="EMBL" id="MDI5949151.1"/>
    </source>
</evidence>
<dbReference type="EMBL" id="JASCRY010000001">
    <property type="protein sequence ID" value="MDI5949151.1"/>
    <property type="molecule type" value="Genomic_DNA"/>
</dbReference>
<keyword evidence="2" id="KW-1185">Reference proteome</keyword>
<comment type="caution">
    <text evidence="1">The sequence shown here is derived from an EMBL/GenBank/DDBJ whole genome shotgun (WGS) entry which is preliminary data.</text>
</comment>
<dbReference type="AlphaFoldDB" id="A0AAW6THP9"/>
<dbReference type="Proteomes" id="UP001228643">
    <property type="component" value="Unassembled WGS sequence"/>
</dbReference>
<evidence type="ECO:0000313" key="2">
    <source>
        <dbReference type="Proteomes" id="UP001228643"/>
    </source>
</evidence>
<organism evidence="1 2">
    <name type="scientific">Flavobacterium yafengii</name>
    <dbReference type="NCBI Taxonomy" id="3041253"/>
    <lineage>
        <taxon>Bacteria</taxon>
        <taxon>Pseudomonadati</taxon>
        <taxon>Bacteroidota</taxon>
        <taxon>Flavobacteriia</taxon>
        <taxon>Flavobacteriales</taxon>
        <taxon>Flavobacteriaceae</taxon>
        <taxon>Flavobacterium</taxon>
    </lineage>
</organism>